<gene>
    <name evidence="2" type="ORF">L914_21419</name>
</gene>
<feature type="signal peptide" evidence="1">
    <location>
        <begin position="1"/>
        <end position="21"/>
    </location>
</feature>
<reference evidence="2" key="1">
    <citation type="submission" date="2013-11" db="EMBL/GenBank/DDBJ databases">
        <title>The Genome Sequence of Phytophthora parasitica IAC_01/95.</title>
        <authorList>
            <consortium name="The Broad Institute Genomics Platform"/>
            <person name="Russ C."/>
            <person name="Tyler B."/>
            <person name="Panabieres F."/>
            <person name="Shan W."/>
            <person name="Tripathy S."/>
            <person name="Grunwald N."/>
            <person name="Machado M."/>
            <person name="Johnson C.S."/>
            <person name="Arredondo F."/>
            <person name="Hong C."/>
            <person name="Coffey M."/>
            <person name="Young S.K."/>
            <person name="Zeng Q."/>
            <person name="Gargeya S."/>
            <person name="Fitzgerald M."/>
            <person name="Abouelleil A."/>
            <person name="Alvarado L."/>
            <person name="Chapman S.B."/>
            <person name="Gainer-Dewar J."/>
            <person name="Goldberg J."/>
            <person name="Griggs A."/>
            <person name="Gujja S."/>
            <person name="Hansen M."/>
            <person name="Howarth C."/>
            <person name="Imamovic A."/>
            <person name="Ireland A."/>
            <person name="Larimer J."/>
            <person name="McCowan C."/>
            <person name="Murphy C."/>
            <person name="Pearson M."/>
            <person name="Poon T.W."/>
            <person name="Priest M."/>
            <person name="Roberts A."/>
            <person name="Saif S."/>
            <person name="Shea T."/>
            <person name="Sykes S."/>
            <person name="Wortman J."/>
            <person name="Nusbaum C."/>
            <person name="Birren B."/>
        </authorList>
    </citation>
    <scope>NUCLEOTIDE SEQUENCE [LARGE SCALE GENOMIC DNA]</scope>
    <source>
        <strain evidence="2">IAC_01/95</strain>
    </source>
</reference>
<dbReference type="PANTHER" id="PTHR48471">
    <property type="entry name" value="DDE TNP4 DOMAIN-CONTAINING PROTEIN"/>
    <property type="match status" value="1"/>
</dbReference>
<dbReference type="EMBL" id="KI696696">
    <property type="protein sequence ID" value="ETM30913.1"/>
    <property type="molecule type" value="Genomic_DNA"/>
</dbReference>
<proteinExistence type="predicted"/>
<organism evidence="2">
    <name type="scientific">Phytophthora nicotianae</name>
    <name type="common">Potato buckeye rot agent</name>
    <name type="synonym">Phytophthora parasitica</name>
    <dbReference type="NCBI Taxonomy" id="4792"/>
    <lineage>
        <taxon>Eukaryota</taxon>
        <taxon>Sar</taxon>
        <taxon>Stramenopiles</taxon>
        <taxon>Oomycota</taxon>
        <taxon>Peronosporomycetes</taxon>
        <taxon>Peronosporales</taxon>
        <taxon>Peronosporaceae</taxon>
        <taxon>Phytophthora</taxon>
    </lineage>
</organism>
<evidence type="ECO:0000313" key="2">
    <source>
        <dbReference type="EMBL" id="ETM30913.1"/>
    </source>
</evidence>
<name>W2M5Q9_PHYNI</name>
<evidence type="ECO:0000256" key="1">
    <source>
        <dbReference type="SAM" id="SignalP"/>
    </source>
</evidence>
<protein>
    <recommendedName>
        <fullName evidence="3">RxLR effector protein</fullName>
    </recommendedName>
</protein>
<keyword evidence="1" id="KW-0732">Signal</keyword>
<sequence length="101" mass="11544">MRYLGRLVLFIVFLSVPRSQTTTKMAGRILTPLKDRDVPAVRPVANALSGAITFIDRSAKWGMGSIEKVYQRLLHPLPFNMGKQHHRPDNLSNLLPFRFKQ</sequence>
<dbReference type="PANTHER" id="PTHR48471:SF1">
    <property type="entry name" value="DDE TNP4 DOMAIN-CONTAINING PROTEIN"/>
    <property type="match status" value="1"/>
</dbReference>
<dbReference type="Proteomes" id="UP000054532">
    <property type="component" value="Unassembled WGS sequence"/>
</dbReference>
<feature type="chain" id="PRO_5004819726" description="RxLR effector protein" evidence="1">
    <location>
        <begin position="22"/>
        <end position="101"/>
    </location>
</feature>
<evidence type="ECO:0008006" key="3">
    <source>
        <dbReference type="Google" id="ProtNLM"/>
    </source>
</evidence>
<dbReference type="AlphaFoldDB" id="W2M5Q9"/>
<accession>W2M5Q9</accession>